<name>A0A6P8DZV4_PUNGR</name>
<keyword evidence="1" id="KW-1133">Transmembrane helix</keyword>
<reference evidence="2" key="1">
    <citation type="journal article" date="2020" name="Plant Biotechnol. J.">
        <title>The pomegranate (Punica granatum L.) draft genome dissects genetic divergence between soft- and hard-seeded cultivars.</title>
        <authorList>
            <person name="Luo X."/>
            <person name="Li H."/>
            <person name="Wu Z."/>
            <person name="Yao W."/>
            <person name="Zhao P."/>
            <person name="Cao D."/>
            <person name="Yu H."/>
            <person name="Li K."/>
            <person name="Poudel K."/>
            <person name="Zhao D."/>
            <person name="Zhang F."/>
            <person name="Xia X."/>
            <person name="Chen L."/>
            <person name="Wang Q."/>
            <person name="Jing D."/>
            <person name="Cao S."/>
        </authorList>
    </citation>
    <scope>NUCLEOTIDE SEQUENCE [LARGE SCALE GENOMIC DNA]</scope>
    <source>
        <strain evidence="2">cv. Tunisia</strain>
    </source>
</reference>
<accession>A0A6P8DZV4</accession>
<keyword evidence="1" id="KW-0472">Membrane</keyword>
<evidence type="ECO:0000313" key="2">
    <source>
        <dbReference type="Proteomes" id="UP000515151"/>
    </source>
</evidence>
<feature type="transmembrane region" description="Helical" evidence="1">
    <location>
        <begin position="6"/>
        <end position="27"/>
    </location>
</feature>
<dbReference type="AlphaFoldDB" id="A0A6P8DZV4"/>
<organism evidence="2 3">
    <name type="scientific">Punica granatum</name>
    <name type="common">Pomegranate</name>
    <dbReference type="NCBI Taxonomy" id="22663"/>
    <lineage>
        <taxon>Eukaryota</taxon>
        <taxon>Viridiplantae</taxon>
        <taxon>Streptophyta</taxon>
        <taxon>Embryophyta</taxon>
        <taxon>Tracheophyta</taxon>
        <taxon>Spermatophyta</taxon>
        <taxon>Magnoliopsida</taxon>
        <taxon>eudicotyledons</taxon>
        <taxon>Gunneridae</taxon>
        <taxon>Pentapetalae</taxon>
        <taxon>rosids</taxon>
        <taxon>malvids</taxon>
        <taxon>Myrtales</taxon>
        <taxon>Lythraceae</taxon>
        <taxon>Punica</taxon>
    </lineage>
</organism>
<keyword evidence="1" id="KW-0812">Transmembrane</keyword>
<dbReference type="GeneID" id="116211000"/>
<protein>
    <submittedName>
        <fullName evidence="3">Uncharacterized protein LOC116211000</fullName>
    </submittedName>
</protein>
<evidence type="ECO:0000313" key="3">
    <source>
        <dbReference type="RefSeq" id="XP_031401040.1"/>
    </source>
</evidence>
<sequence length="225" mass="25947">MTEENYLLSTYSLLLSIHISVSTYFAFAPLLVLENHLEGCFDILIIEIIPSRTFHSSELLILFKASPGSCWKVRNQAPLSRTEIRTFCCVPHRTTWWTSICSDFRLYHVLSASVMLVLEYRFFLPIPEKHCHYFRNQFNHHQEKQTCNGAKEWNLTCSSLRLGFIMFSSFSDEMGPFLCFSVDLIFSAISLQSSTDIFTICGCNTTFINCLFPKFISMHLQSPSC</sequence>
<reference evidence="3" key="2">
    <citation type="submission" date="2025-08" db="UniProtKB">
        <authorList>
            <consortium name="RefSeq"/>
        </authorList>
    </citation>
    <scope>IDENTIFICATION</scope>
    <source>
        <tissue evidence="3">Leaf</tissue>
    </source>
</reference>
<proteinExistence type="predicted"/>
<dbReference type="Proteomes" id="UP000515151">
    <property type="component" value="Chromosome 6"/>
</dbReference>
<dbReference type="RefSeq" id="XP_031401040.1">
    <property type="nucleotide sequence ID" value="XM_031545180.1"/>
</dbReference>
<keyword evidence="2" id="KW-1185">Reference proteome</keyword>
<gene>
    <name evidence="3" type="primary">LOC116211000</name>
</gene>
<evidence type="ECO:0000256" key="1">
    <source>
        <dbReference type="SAM" id="Phobius"/>
    </source>
</evidence>